<dbReference type="AlphaFoldDB" id="A0A0M0K7S1"/>
<accession>A0A0M0K7S1</accession>
<protein>
    <submittedName>
        <fullName evidence="2">Uncharacterized protein</fullName>
    </submittedName>
</protein>
<comment type="caution">
    <text evidence="2">The sequence shown here is derived from an EMBL/GenBank/DDBJ whole genome shotgun (WGS) entry which is preliminary data.</text>
</comment>
<dbReference type="EMBL" id="JWZX01001222">
    <property type="protein sequence ID" value="KOO34433.1"/>
    <property type="molecule type" value="Genomic_DNA"/>
</dbReference>
<evidence type="ECO:0000256" key="1">
    <source>
        <dbReference type="SAM" id="MobiDB-lite"/>
    </source>
</evidence>
<evidence type="ECO:0000313" key="3">
    <source>
        <dbReference type="Proteomes" id="UP000037460"/>
    </source>
</evidence>
<name>A0A0M0K7S1_9EUKA</name>
<evidence type="ECO:0000313" key="2">
    <source>
        <dbReference type="EMBL" id="KOO34433.1"/>
    </source>
</evidence>
<organism evidence="2 3">
    <name type="scientific">Chrysochromulina tobinii</name>
    <dbReference type="NCBI Taxonomy" id="1460289"/>
    <lineage>
        <taxon>Eukaryota</taxon>
        <taxon>Haptista</taxon>
        <taxon>Haptophyta</taxon>
        <taxon>Prymnesiophyceae</taxon>
        <taxon>Prymnesiales</taxon>
        <taxon>Chrysochromulinaceae</taxon>
        <taxon>Chrysochromulina</taxon>
    </lineage>
</organism>
<reference evidence="3" key="1">
    <citation type="journal article" date="2015" name="PLoS Genet.">
        <title>Genome Sequence and Transcriptome Analyses of Chrysochromulina tobin: Metabolic Tools for Enhanced Algal Fitness in the Prominent Order Prymnesiales (Haptophyceae).</title>
        <authorList>
            <person name="Hovde B.T."/>
            <person name="Deodato C.R."/>
            <person name="Hunsperger H.M."/>
            <person name="Ryken S.A."/>
            <person name="Yost W."/>
            <person name="Jha R.K."/>
            <person name="Patterson J."/>
            <person name="Monnat R.J. Jr."/>
            <person name="Barlow S.B."/>
            <person name="Starkenburg S.R."/>
            <person name="Cattolico R.A."/>
        </authorList>
    </citation>
    <scope>NUCLEOTIDE SEQUENCE</scope>
    <source>
        <strain evidence="3">CCMP291</strain>
    </source>
</reference>
<feature type="region of interest" description="Disordered" evidence="1">
    <location>
        <begin position="267"/>
        <end position="300"/>
    </location>
</feature>
<dbReference type="Proteomes" id="UP000037460">
    <property type="component" value="Unassembled WGS sequence"/>
</dbReference>
<keyword evidence="3" id="KW-1185">Reference proteome</keyword>
<proteinExistence type="predicted"/>
<gene>
    <name evidence="2" type="ORF">Ctob_009398</name>
</gene>
<sequence>MPADLERQRLHNESVLAAVSEERAAIAREIAWIEEANEILEVTNTRLIDERIALDRAVAELEAGHQHGMRPPLDRSCHAEAQTERALLDDLVGQAALERVAERTHANEALIQTHGAAWVAAVSAMLRAEASSVQGLLGATLQVGVGRTARDDGTLGVPPPLIEGLAFTWRNLLRAEIIRSLAPLRACIARLPGALGIPPGEVRLGEEVEASSLEMDGGVLGQDGQGGTAAAEDQAGAVVGGAVVGGAVVGGAVVGGAVVAMADSRRPPAAAEALDKAPSKGGYSEDQGDEFAFSRGRTAP</sequence>